<keyword evidence="2" id="KW-1133">Transmembrane helix</keyword>
<organism evidence="4 5">
    <name type="scientific">Mesorhabditis spiculigera</name>
    <dbReference type="NCBI Taxonomy" id="96644"/>
    <lineage>
        <taxon>Eukaryota</taxon>
        <taxon>Metazoa</taxon>
        <taxon>Ecdysozoa</taxon>
        <taxon>Nematoda</taxon>
        <taxon>Chromadorea</taxon>
        <taxon>Rhabditida</taxon>
        <taxon>Rhabditina</taxon>
        <taxon>Rhabditomorpha</taxon>
        <taxon>Rhabditoidea</taxon>
        <taxon>Rhabditidae</taxon>
        <taxon>Mesorhabditinae</taxon>
        <taxon>Mesorhabditis</taxon>
    </lineage>
</organism>
<evidence type="ECO:0000256" key="1">
    <source>
        <dbReference type="SAM" id="MobiDB-lite"/>
    </source>
</evidence>
<feature type="region of interest" description="Disordered" evidence="1">
    <location>
        <begin position="1464"/>
        <end position="1501"/>
    </location>
</feature>
<sequence length="1501" mass="162197">MMRIVFFALILSTTFVHADDPKELVDCAIKADCDDDEYLNIDLNGTDLSVSSISKLVPQLIAGKSQSTKVNLSLIVLSINYSLYFELSAWSFDNSIETTAASILSISTTALEAGVSGQVMKIAFNINNEAALSVSSCSLLSDVGTIYLRVTTLTNFNCTITPTSLPMAGNYSLQCDVKVDGESMTLVYPKVIRVEEAHETSPAATTQESTTTLSPTSTTAFSSTSTSHAASLAMMKFNNDLLGLTITTGTNETFPVGNFNCTTVIADPARLGVNPSCIGMRDYMLVTFGTGATLMPGQQMTLRTSIFTSQYYAVMPTLIVQGPDNATAPSFVVDAPSTVTTCLPSFNINLKQLSGHGGRDLTFSWSSIAGQSASLLSSALAANSGRNITIPTSNMSGNTTLAVTVCNYLPKCRTVDNITVMIDTNAVAVFDMEISGSELVYPSMRILLEGVPAFTYCGAKSAISPSDTHYTWYENGTMIARTGNYRIAPFRFAVGDVFAAAPIVVVLDSSQLTVPSNQPFTIDASKSYDPNTVEGIIGHSWSCFNLTSNTSCLMQSLVNWNTQKLYVPATYLTEEMSFIFTDSLNASGLNATGSTTVSVIKANTPKIRFVAFTKPKVNTGDYIRIQAFVSSTVGALNTSWSAVTSDKYGYLNLQAIVSQTWKTFPEDATQLASEVLVSLTIPPAGANASWLGLQSGTKYAVLLSASNDAGAASSVFEFLTNSAPIPGTLEITPPGVITALTDQIMFAMGDDWIEDDKPLLFRFGLKTLNIDNTSELTWTTQSMNSQHSTYLASAGAPPNAGCNLRIAYTALMEVCDQYSACTTIESPQFTVVPPKNLSVCVSNLLNAIASDMVNENVYPALEKLEAITDEQCNISLTPDTSSRIALALLDNLDDSSSNEEYRQVLDSVTQLLGSVDSSVMQLMSTAISRYQMRLMPTVTIPSTRRKRDVAVTSTIDNNDADMLAIWDRMLQNGPTTISTYFLTIESILTNYCTQLDDTSDRLLTAQGEKFTFVQAQALGASDPAMINQSFALAGPNPEKIIKFDDLFRTNFASWNCDDGSTLCDYACLASANILSSLFSINANFSSYFFDHQYSFLTANKSASNIYRVSIKDPISGSDVSLIGSYTILVPLTSYKPSNYYNCFIFASSTWNQKVCSSGNFATVISGNNYLSCTCTATGIIGAFIVNPPNPTPVPNYNEILIEFYLSPNTTTLTTAAATTFLNRLSVASGIDRTRFVEPRNSQGMIGGVLRPPFSPDQLTNAYAIQAILRAVDPASGQKLLDSNAKIANTTWTAIQRNLTGDTNARKIISKIDKSYSTVVGNNTSLSSKWVTIIAQTLRISEYRIKNAQIFQGIVFNFTLTVPFDSETEPLTAEEISVMLLESTEYGELTLTSAMGDVIALPALTQSDVVILMVLESSNALAIGIVSSISLAVGLATIYVFGAVYMKLRTDKLIQEERERVLMATPTVPPPPQYPMAVEQPPHLPGNTAQRRRGRNVSVRHR</sequence>
<gene>
    <name evidence="4" type="ORF">MSPICULIGERA_LOCUS22040</name>
</gene>
<keyword evidence="5" id="KW-1185">Reference proteome</keyword>
<feature type="chain" id="PRO_5041278682" description="GPS domain-containing protein" evidence="3">
    <location>
        <begin position="19"/>
        <end position="1501"/>
    </location>
</feature>
<name>A0AA36DAP9_9BILA</name>
<feature type="compositionally biased region" description="Low complexity" evidence="1">
    <location>
        <begin position="200"/>
        <end position="222"/>
    </location>
</feature>
<feature type="transmembrane region" description="Helical" evidence="2">
    <location>
        <begin position="1419"/>
        <end position="1444"/>
    </location>
</feature>
<dbReference type="Proteomes" id="UP001177023">
    <property type="component" value="Unassembled WGS sequence"/>
</dbReference>
<evidence type="ECO:0000313" key="5">
    <source>
        <dbReference type="Proteomes" id="UP001177023"/>
    </source>
</evidence>
<evidence type="ECO:0000256" key="2">
    <source>
        <dbReference type="SAM" id="Phobius"/>
    </source>
</evidence>
<feature type="signal peptide" evidence="3">
    <location>
        <begin position="1"/>
        <end position="18"/>
    </location>
</feature>
<evidence type="ECO:0000313" key="4">
    <source>
        <dbReference type="EMBL" id="CAJ0583972.1"/>
    </source>
</evidence>
<keyword evidence="3" id="KW-0732">Signal</keyword>
<feature type="compositionally biased region" description="Basic residues" evidence="1">
    <location>
        <begin position="1489"/>
        <end position="1501"/>
    </location>
</feature>
<evidence type="ECO:0008006" key="6">
    <source>
        <dbReference type="Google" id="ProtNLM"/>
    </source>
</evidence>
<accession>A0AA36DAP9</accession>
<keyword evidence="2" id="KW-0812">Transmembrane</keyword>
<comment type="caution">
    <text evidence="4">The sequence shown here is derived from an EMBL/GenBank/DDBJ whole genome shotgun (WGS) entry which is preliminary data.</text>
</comment>
<feature type="region of interest" description="Disordered" evidence="1">
    <location>
        <begin position="198"/>
        <end position="222"/>
    </location>
</feature>
<feature type="non-terminal residue" evidence="4">
    <location>
        <position position="1"/>
    </location>
</feature>
<dbReference type="EMBL" id="CATQJA010002665">
    <property type="protein sequence ID" value="CAJ0583972.1"/>
    <property type="molecule type" value="Genomic_DNA"/>
</dbReference>
<reference evidence="4" key="1">
    <citation type="submission" date="2023-06" db="EMBL/GenBank/DDBJ databases">
        <authorList>
            <person name="Delattre M."/>
        </authorList>
    </citation>
    <scope>NUCLEOTIDE SEQUENCE</scope>
    <source>
        <strain evidence="4">AF72</strain>
    </source>
</reference>
<proteinExistence type="predicted"/>
<evidence type="ECO:0000256" key="3">
    <source>
        <dbReference type="SAM" id="SignalP"/>
    </source>
</evidence>
<protein>
    <recommendedName>
        <fullName evidence="6">GPS domain-containing protein</fullName>
    </recommendedName>
</protein>
<keyword evidence="2" id="KW-0472">Membrane</keyword>